<protein>
    <submittedName>
        <fullName evidence="1">Uncharacterized protein</fullName>
    </submittedName>
</protein>
<sequence length="122" mass="13782">MKMYVIDFVDFVKPEEYGGHYNKNSGIIETIVHELCHGLGIFSRIEDYVQEYHTNSSGQSRDREASKFPPPSLSLTLLFTSTTYQGMTKPIIPIRQLKFLTSQPLNKGTHSTSKPSTIPKST</sequence>
<accession>A0ACC2T7Z4</accession>
<comment type="caution">
    <text evidence="1">The sequence shown here is derived from an EMBL/GenBank/DDBJ whole genome shotgun (WGS) entry which is preliminary data.</text>
</comment>
<gene>
    <name evidence="1" type="ORF">DSO57_1004024</name>
</gene>
<dbReference type="Proteomes" id="UP001165960">
    <property type="component" value="Unassembled WGS sequence"/>
</dbReference>
<proteinExistence type="predicted"/>
<name>A0ACC2T7Z4_9FUNG</name>
<evidence type="ECO:0000313" key="1">
    <source>
        <dbReference type="EMBL" id="KAJ9070774.1"/>
    </source>
</evidence>
<reference evidence="1" key="1">
    <citation type="submission" date="2022-04" db="EMBL/GenBank/DDBJ databases">
        <title>Genome of the entomopathogenic fungus Entomophthora muscae.</title>
        <authorList>
            <person name="Elya C."/>
            <person name="Lovett B.R."/>
            <person name="Lee E."/>
            <person name="Macias A.M."/>
            <person name="Hajek A.E."/>
            <person name="De Bivort B.L."/>
            <person name="Kasson M.T."/>
            <person name="De Fine Licht H.H."/>
            <person name="Stajich J.E."/>
        </authorList>
    </citation>
    <scope>NUCLEOTIDE SEQUENCE</scope>
    <source>
        <strain evidence="1">Berkeley</strain>
    </source>
</reference>
<keyword evidence="2" id="KW-1185">Reference proteome</keyword>
<evidence type="ECO:0000313" key="2">
    <source>
        <dbReference type="Proteomes" id="UP001165960"/>
    </source>
</evidence>
<dbReference type="EMBL" id="QTSX02003560">
    <property type="protein sequence ID" value="KAJ9070774.1"/>
    <property type="molecule type" value="Genomic_DNA"/>
</dbReference>
<organism evidence="1 2">
    <name type="scientific">Entomophthora muscae</name>
    <dbReference type="NCBI Taxonomy" id="34485"/>
    <lineage>
        <taxon>Eukaryota</taxon>
        <taxon>Fungi</taxon>
        <taxon>Fungi incertae sedis</taxon>
        <taxon>Zoopagomycota</taxon>
        <taxon>Entomophthoromycotina</taxon>
        <taxon>Entomophthoromycetes</taxon>
        <taxon>Entomophthorales</taxon>
        <taxon>Entomophthoraceae</taxon>
        <taxon>Entomophthora</taxon>
    </lineage>
</organism>